<sequence length="888" mass="94590">MDSTNPPPLSPHCDGPDTDKYALMATATSTSLHSLSPTDTIDMSPTSSSTSTSLNPLTAPDLPALTPHTTTISLVSITATSSAFPESFGLSISPKGRWVVAYSSSVLYVLSAAHLPDYKNHCRVFRIRRKPLAVAITDTGRFAVLTTPHKIDVYQCGDGGVDILTAPNRKLHTVYLNNEAKALALSSAGDAVAAGSDGGIEICNLSPGCLETDKRHINSGAVETLSFSEDGRSLLITGPARRCRQSTVISIDSALEDTFNEDIIAAPPPLGKIWISQLLFPERFAARQAAFLPESGPGPTNELLAYDAQAARFAVFDMTAKRFSSKKLDPPPDVRWGRSERPEDPLPAISSDGRSAAVAVRLKSSKEIWVYRIPPSWRDDASPTSPSSAGDIPALTPCQRAPLPPKDEAAPAELLTCVRWLQPPTGPTQRLIALLSTVTLAMPEDVVPTVAPTASGKILLIDFSSAPPSPPATLTLSLDDLVPTEALGDEQLELEREVDLVRRRTQIHRSRPEHSPGPRDRPRRSLSSGSARNASIVTLRDLALSSDSHTHPSRRRRSLSSVSTTDDNTLPLIPDEDGPIPPLDEPYANAQPRSHFSLHRAATVAATANRTHLRALPERPLEYRRADGLREMPHESDADNWVPPPPPYSAEPEAGAVGIAGVQAVGVGVVGGHLAHPLSIPQAQAQPPMAQPLATAFNPGPRENRLSRTFRPQMSSRPQQPPLLIPPPLRASRATHSLPSSPVAPRERPPSMLGASRPASVGGLGQMGGGVQQASAPPGRIARRPSTSTGSPLSPMRSRAGPGDARRQTTVGGRRAGTRLASLGQGGSEAHLPLQGQAQGQGQGDRRGGWWRNERGRRGEAAVAVMAERVEAPRGKEGKEGGFKCVVM</sequence>
<protein>
    <recommendedName>
        <fullName evidence="2">DUF7165 domain-containing protein</fullName>
    </recommendedName>
</protein>
<dbReference type="Proteomes" id="UP000799640">
    <property type="component" value="Unassembled WGS sequence"/>
</dbReference>
<feature type="compositionally biased region" description="Gly residues" evidence="1">
    <location>
        <begin position="762"/>
        <end position="771"/>
    </location>
</feature>
<dbReference type="AlphaFoldDB" id="A0A6G1I8S7"/>
<evidence type="ECO:0000259" key="2">
    <source>
        <dbReference type="Pfam" id="PF23749"/>
    </source>
</evidence>
<evidence type="ECO:0000313" key="3">
    <source>
        <dbReference type="EMBL" id="KAF2404672.1"/>
    </source>
</evidence>
<organism evidence="3 4">
    <name type="scientific">Trichodelitschia bisporula</name>
    <dbReference type="NCBI Taxonomy" id="703511"/>
    <lineage>
        <taxon>Eukaryota</taxon>
        <taxon>Fungi</taxon>
        <taxon>Dikarya</taxon>
        <taxon>Ascomycota</taxon>
        <taxon>Pezizomycotina</taxon>
        <taxon>Dothideomycetes</taxon>
        <taxon>Dothideomycetes incertae sedis</taxon>
        <taxon>Phaeotrichales</taxon>
        <taxon>Phaeotrichaceae</taxon>
        <taxon>Trichodelitschia</taxon>
    </lineage>
</organism>
<dbReference type="Pfam" id="PF23749">
    <property type="entry name" value="DUF7165"/>
    <property type="match status" value="1"/>
</dbReference>
<accession>A0A6G1I8S7</accession>
<feature type="domain" description="DUF7165" evidence="2">
    <location>
        <begin position="67"/>
        <end position="379"/>
    </location>
</feature>
<keyword evidence="4" id="KW-1185">Reference proteome</keyword>
<dbReference type="Gene3D" id="2.130.10.10">
    <property type="entry name" value="YVTN repeat-like/Quinoprotein amine dehydrogenase"/>
    <property type="match status" value="1"/>
</dbReference>
<dbReference type="SUPFAM" id="SSF82171">
    <property type="entry name" value="DPP6 N-terminal domain-like"/>
    <property type="match status" value="1"/>
</dbReference>
<feature type="compositionally biased region" description="Basic and acidic residues" evidence="1">
    <location>
        <begin position="844"/>
        <end position="854"/>
    </location>
</feature>
<dbReference type="EMBL" id="ML996688">
    <property type="protein sequence ID" value="KAF2404672.1"/>
    <property type="molecule type" value="Genomic_DNA"/>
</dbReference>
<feature type="compositionally biased region" description="Basic and acidic residues" evidence="1">
    <location>
        <begin position="510"/>
        <end position="520"/>
    </location>
</feature>
<evidence type="ECO:0000256" key="1">
    <source>
        <dbReference type="SAM" id="MobiDB-lite"/>
    </source>
</evidence>
<feature type="region of interest" description="Disordered" evidence="1">
    <location>
        <begin position="691"/>
        <end position="854"/>
    </location>
</feature>
<dbReference type="OrthoDB" id="3925024at2759"/>
<feature type="region of interest" description="Disordered" evidence="1">
    <location>
        <begin position="378"/>
        <end position="406"/>
    </location>
</feature>
<feature type="compositionally biased region" description="Polar residues" evidence="1">
    <location>
        <begin position="525"/>
        <end position="536"/>
    </location>
</feature>
<feature type="region of interest" description="Disordered" evidence="1">
    <location>
        <begin position="324"/>
        <end position="352"/>
    </location>
</feature>
<name>A0A6G1I8S7_9PEZI</name>
<dbReference type="InterPro" id="IPR015943">
    <property type="entry name" value="WD40/YVTN_repeat-like_dom_sf"/>
</dbReference>
<feature type="region of interest" description="Disordered" evidence="1">
    <location>
        <begin position="34"/>
        <end position="62"/>
    </location>
</feature>
<evidence type="ECO:0000313" key="4">
    <source>
        <dbReference type="Proteomes" id="UP000799640"/>
    </source>
</evidence>
<feature type="compositionally biased region" description="Basic and acidic residues" evidence="1">
    <location>
        <begin position="326"/>
        <end position="344"/>
    </location>
</feature>
<dbReference type="InterPro" id="IPR055589">
    <property type="entry name" value="DUF7165"/>
</dbReference>
<proteinExistence type="predicted"/>
<feature type="region of interest" description="Disordered" evidence="1">
    <location>
        <begin position="503"/>
        <end position="590"/>
    </location>
</feature>
<reference evidence="3" key="1">
    <citation type="journal article" date="2020" name="Stud. Mycol.">
        <title>101 Dothideomycetes genomes: a test case for predicting lifestyles and emergence of pathogens.</title>
        <authorList>
            <person name="Haridas S."/>
            <person name="Albert R."/>
            <person name="Binder M."/>
            <person name="Bloem J."/>
            <person name="Labutti K."/>
            <person name="Salamov A."/>
            <person name="Andreopoulos B."/>
            <person name="Baker S."/>
            <person name="Barry K."/>
            <person name="Bills G."/>
            <person name="Bluhm B."/>
            <person name="Cannon C."/>
            <person name="Castanera R."/>
            <person name="Culley D."/>
            <person name="Daum C."/>
            <person name="Ezra D."/>
            <person name="Gonzalez J."/>
            <person name="Henrissat B."/>
            <person name="Kuo A."/>
            <person name="Liang C."/>
            <person name="Lipzen A."/>
            <person name="Lutzoni F."/>
            <person name="Magnuson J."/>
            <person name="Mondo S."/>
            <person name="Nolan M."/>
            <person name="Ohm R."/>
            <person name="Pangilinan J."/>
            <person name="Park H.-J."/>
            <person name="Ramirez L."/>
            <person name="Alfaro M."/>
            <person name="Sun H."/>
            <person name="Tritt A."/>
            <person name="Yoshinaga Y."/>
            <person name="Zwiers L.-H."/>
            <person name="Turgeon B."/>
            <person name="Goodwin S."/>
            <person name="Spatafora J."/>
            <person name="Crous P."/>
            <person name="Grigoriev I."/>
        </authorList>
    </citation>
    <scope>NUCLEOTIDE SEQUENCE</scope>
    <source>
        <strain evidence="3">CBS 262.69</strain>
    </source>
</reference>
<feature type="compositionally biased region" description="Pro residues" evidence="1">
    <location>
        <begin position="719"/>
        <end position="729"/>
    </location>
</feature>
<gene>
    <name evidence="3" type="ORF">EJ06DRAFT_215573</name>
</gene>